<organism evidence="2 3">
    <name type="scientific">Methylomagnum ishizawai</name>
    <dbReference type="NCBI Taxonomy" id="1760988"/>
    <lineage>
        <taxon>Bacteria</taxon>
        <taxon>Pseudomonadati</taxon>
        <taxon>Pseudomonadota</taxon>
        <taxon>Gammaproteobacteria</taxon>
        <taxon>Methylococcales</taxon>
        <taxon>Methylococcaceae</taxon>
        <taxon>Methylomagnum</taxon>
    </lineage>
</organism>
<name>A0A1Y6D0I3_9GAMM</name>
<dbReference type="EMBL" id="FXAM01000001">
    <property type="protein sequence ID" value="SMF93914.1"/>
    <property type="molecule type" value="Genomic_DNA"/>
</dbReference>
<gene>
    <name evidence="2" type="ORF">SAMN02949497_1210</name>
</gene>
<feature type="region of interest" description="Disordered" evidence="1">
    <location>
        <begin position="53"/>
        <end position="74"/>
    </location>
</feature>
<keyword evidence="3" id="KW-1185">Reference proteome</keyword>
<dbReference type="STRING" id="1760988.SAMN02949497_1210"/>
<evidence type="ECO:0000313" key="3">
    <source>
        <dbReference type="Proteomes" id="UP000192923"/>
    </source>
</evidence>
<dbReference type="RefSeq" id="WP_085210856.1">
    <property type="nucleotide sequence ID" value="NZ_FXAM01000001.1"/>
</dbReference>
<sequence>MPYVLCTRPNASGNINGFPFVPHPGGGMVSADDLPEDVVANFLAIPGYSRVAPAGGSAPEPVAAPSPQKPAKSK</sequence>
<accession>A0A1Y6D0I3</accession>
<reference evidence="2 3" key="1">
    <citation type="submission" date="2016-12" db="EMBL/GenBank/DDBJ databases">
        <authorList>
            <person name="Song W.-J."/>
            <person name="Kurnit D.M."/>
        </authorList>
    </citation>
    <scope>NUCLEOTIDE SEQUENCE [LARGE SCALE GENOMIC DNA]</scope>
    <source>
        <strain evidence="2 3">175</strain>
    </source>
</reference>
<proteinExistence type="predicted"/>
<evidence type="ECO:0000313" key="2">
    <source>
        <dbReference type="EMBL" id="SMF93914.1"/>
    </source>
</evidence>
<dbReference type="Proteomes" id="UP000192923">
    <property type="component" value="Unassembled WGS sequence"/>
</dbReference>
<dbReference type="AlphaFoldDB" id="A0A1Y6D0I3"/>
<evidence type="ECO:0000256" key="1">
    <source>
        <dbReference type="SAM" id="MobiDB-lite"/>
    </source>
</evidence>
<protein>
    <submittedName>
        <fullName evidence="2">Uncharacterized protein</fullName>
    </submittedName>
</protein>